<reference evidence="1 2" key="1">
    <citation type="submission" date="2021-03" db="EMBL/GenBank/DDBJ databases">
        <title>Genomic Encyclopedia of Type Strains, Phase IV (KMG-IV): sequencing the most valuable type-strain genomes for metagenomic binning, comparative biology and taxonomic classification.</title>
        <authorList>
            <person name="Goeker M."/>
        </authorList>
    </citation>
    <scope>NUCLEOTIDE SEQUENCE [LARGE SCALE GENOMIC DNA]</scope>
    <source>
        <strain evidence="1 2">DSM 27512</strain>
    </source>
</reference>
<gene>
    <name evidence="1" type="ORF">J2Z35_000654</name>
</gene>
<dbReference type="Gene3D" id="3.20.20.370">
    <property type="entry name" value="Glycoside hydrolase/deacetylase"/>
    <property type="match status" value="1"/>
</dbReference>
<organism evidence="1 2">
    <name type="scientific">Acetoanaerobium pronyense</name>
    <dbReference type="NCBI Taxonomy" id="1482736"/>
    <lineage>
        <taxon>Bacteria</taxon>
        <taxon>Bacillati</taxon>
        <taxon>Bacillota</taxon>
        <taxon>Clostridia</taxon>
        <taxon>Peptostreptococcales</taxon>
        <taxon>Filifactoraceae</taxon>
        <taxon>Acetoanaerobium</taxon>
    </lineage>
</organism>
<accession>A0ABS4KGF2</accession>
<dbReference type="RefSeq" id="WP_209659305.1">
    <property type="nucleotide sequence ID" value="NZ_JAGGLI010000005.1"/>
</dbReference>
<name>A0ABS4KGF2_9FIRM</name>
<proteinExistence type="predicted"/>
<dbReference type="Proteomes" id="UP001314903">
    <property type="component" value="Unassembled WGS sequence"/>
</dbReference>
<evidence type="ECO:0000313" key="2">
    <source>
        <dbReference type="Proteomes" id="UP001314903"/>
    </source>
</evidence>
<sequence length="270" mass="31682">MELISKKPLYINSIEDIFTGDGFEMAMSIDCEGTNYDKNLENNVKNLERFLQKATDNDITTILFITPYFADMLHKLDLVDKIKYKYKVIFGLHIHPDNFPSDIALQCPFIRPDEEYFASYSYEEQKKMISLSMNYLEERGVTPIQIFRGGCFSMNTDTANILLEITDIRYESHNPFREQYDVEKGLLNSIPVYALNRDEEIRLEFFTTEKLEAMLSDAIMNNSKVMGITHSYMLDPNDFHYERDGIKDDIHQRLDRLIKVIESHKIHKVK</sequence>
<evidence type="ECO:0000313" key="1">
    <source>
        <dbReference type="EMBL" id="MBP2026862.1"/>
    </source>
</evidence>
<dbReference type="EMBL" id="JAGGLI010000005">
    <property type="protein sequence ID" value="MBP2026862.1"/>
    <property type="molecule type" value="Genomic_DNA"/>
</dbReference>
<evidence type="ECO:0008006" key="3">
    <source>
        <dbReference type="Google" id="ProtNLM"/>
    </source>
</evidence>
<keyword evidence="2" id="KW-1185">Reference proteome</keyword>
<protein>
    <recommendedName>
        <fullName evidence="3">Polysaccharide deacetylase</fullName>
    </recommendedName>
</protein>
<comment type="caution">
    <text evidence="1">The sequence shown here is derived from an EMBL/GenBank/DDBJ whole genome shotgun (WGS) entry which is preliminary data.</text>
</comment>